<protein>
    <submittedName>
        <fullName evidence="18">ABC transporter CDR4</fullName>
    </submittedName>
</protein>
<evidence type="ECO:0000256" key="16">
    <source>
        <dbReference type="SAM" id="Phobius"/>
    </source>
</evidence>
<evidence type="ECO:0000256" key="7">
    <source>
        <dbReference type="ARBA" id="ARBA00022840"/>
    </source>
</evidence>
<feature type="domain" description="ABC transporter" evidence="17">
    <location>
        <begin position="933"/>
        <end position="1176"/>
    </location>
</feature>
<feature type="domain" description="ABC transporter" evidence="17">
    <location>
        <begin position="245"/>
        <end position="494"/>
    </location>
</feature>
<dbReference type="InterPro" id="IPR017871">
    <property type="entry name" value="ABC_transporter-like_CS"/>
</dbReference>
<feature type="transmembrane region" description="Helical" evidence="16">
    <location>
        <begin position="604"/>
        <end position="627"/>
    </location>
</feature>
<dbReference type="CDD" id="cd03233">
    <property type="entry name" value="ABCG_PDR_domain1"/>
    <property type="match status" value="1"/>
</dbReference>
<feature type="transmembrane region" description="Helical" evidence="16">
    <location>
        <begin position="1326"/>
        <end position="1344"/>
    </location>
</feature>
<evidence type="ECO:0000256" key="5">
    <source>
        <dbReference type="ARBA" id="ARBA00022692"/>
    </source>
</evidence>
<comment type="subcellular location">
    <subcellularLocation>
        <location evidence="1">Cell membrane</location>
        <topology evidence="1">Multi-pass membrane protein</topology>
    </subcellularLocation>
</comment>
<comment type="catalytic activity">
    <reaction evidence="12">
        <text>fluconazole(in) + ATP + H2O = fluconazole(out) + ADP + phosphate + H(+)</text>
        <dbReference type="Rhea" id="RHEA:61916"/>
        <dbReference type="ChEBI" id="CHEBI:15377"/>
        <dbReference type="ChEBI" id="CHEBI:15378"/>
        <dbReference type="ChEBI" id="CHEBI:30616"/>
        <dbReference type="ChEBI" id="CHEBI:43474"/>
        <dbReference type="ChEBI" id="CHEBI:46081"/>
        <dbReference type="ChEBI" id="CHEBI:456216"/>
    </reaction>
    <physiologicalReaction direction="left-to-right" evidence="12">
        <dbReference type="Rhea" id="RHEA:61917"/>
    </physiologicalReaction>
</comment>
<dbReference type="InterPro" id="IPR013525">
    <property type="entry name" value="ABC2_TM"/>
</dbReference>
<evidence type="ECO:0000256" key="13">
    <source>
        <dbReference type="ARBA" id="ARBA00049037"/>
    </source>
</evidence>
<dbReference type="GO" id="GO:0140359">
    <property type="term" value="F:ABC-type transporter activity"/>
    <property type="evidence" value="ECO:0007669"/>
    <property type="project" value="InterPro"/>
</dbReference>
<keyword evidence="3" id="KW-0813">Transport</keyword>
<keyword evidence="8 16" id="KW-1133">Transmembrane helix</keyword>
<dbReference type="PROSITE" id="PS50893">
    <property type="entry name" value="ABC_TRANSPORTER_2"/>
    <property type="match status" value="2"/>
</dbReference>
<dbReference type="Gene3D" id="3.40.50.300">
    <property type="entry name" value="P-loop containing nucleotide triphosphate hydrolases"/>
    <property type="match status" value="2"/>
</dbReference>
<dbReference type="SUPFAM" id="SSF52540">
    <property type="entry name" value="P-loop containing nucleoside triphosphate hydrolases"/>
    <property type="match status" value="2"/>
</dbReference>
<comment type="similarity">
    <text evidence="2">Belongs to the ABC transporter superfamily. ABCG family. PDR (TC 3.A.1.205) subfamily.</text>
</comment>
<dbReference type="InterPro" id="IPR003593">
    <property type="entry name" value="AAA+_ATPase"/>
</dbReference>
<dbReference type="InterPro" id="IPR029481">
    <property type="entry name" value="ABC_trans_N"/>
</dbReference>
<dbReference type="InterPro" id="IPR043926">
    <property type="entry name" value="ABCG_dom"/>
</dbReference>
<dbReference type="SMART" id="SM00382">
    <property type="entry name" value="AAA"/>
    <property type="match status" value="2"/>
</dbReference>
<evidence type="ECO:0000256" key="2">
    <source>
        <dbReference type="ARBA" id="ARBA00006012"/>
    </source>
</evidence>
<dbReference type="Pfam" id="PF14510">
    <property type="entry name" value="ABC_trans_N"/>
    <property type="match status" value="1"/>
</dbReference>
<dbReference type="FunFam" id="3.40.50.300:FF:000054">
    <property type="entry name" value="ABC multidrug transporter atrF"/>
    <property type="match status" value="1"/>
</dbReference>
<comment type="catalytic activity">
    <reaction evidence="10">
        <text>(R)-miconazole(in) + ATP + H2O = (R)-miconazole(out) + ADP + phosphate + H(+)</text>
        <dbReference type="Rhea" id="RHEA:61928"/>
        <dbReference type="ChEBI" id="CHEBI:15377"/>
        <dbReference type="ChEBI" id="CHEBI:15378"/>
        <dbReference type="ChEBI" id="CHEBI:30616"/>
        <dbReference type="ChEBI" id="CHEBI:43474"/>
        <dbReference type="ChEBI" id="CHEBI:82894"/>
        <dbReference type="ChEBI" id="CHEBI:456216"/>
    </reaction>
    <physiologicalReaction direction="left-to-right" evidence="10">
        <dbReference type="Rhea" id="RHEA:61929"/>
    </physiologicalReaction>
</comment>
<gene>
    <name evidence="18" type="ORF">CPAG_02353</name>
</gene>
<keyword evidence="5 16" id="KW-0812">Transmembrane</keyword>
<keyword evidence="4" id="KW-1003">Cell membrane</keyword>
<evidence type="ECO:0000313" key="19">
    <source>
        <dbReference type="Proteomes" id="UP000054567"/>
    </source>
</evidence>
<dbReference type="CDD" id="cd03232">
    <property type="entry name" value="ABCG_PDR_domain2"/>
    <property type="match status" value="1"/>
</dbReference>
<feature type="compositionally biased region" description="Basic and acidic residues" evidence="15">
    <location>
        <begin position="104"/>
        <end position="124"/>
    </location>
</feature>
<dbReference type="VEuPathDB" id="FungiDB:CPAG_02353"/>
<dbReference type="Pfam" id="PF01061">
    <property type="entry name" value="ABC2_membrane"/>
    <property type="match status" value="2"/>
</dbReference>
<reference evidence="19" key="3">
    <citation type="journal article" date="2010" name="Genome Res.">
        <title>Population genomic sequencing of Coccidioides fungi reveals recent hybridization and transposon control.</title>
        <authorList>
            <person name="Neafsey D.E."/>
            <person name="Barker B.M."/>
            <person name="Sharpton T.J."/>
            <person name="Stajich J.E."/>
            <person name="Park D.J."/>
            <person name="Whiston E."/>
            <person name="Hung C.-Y."/>
            <person name="McMahan C."/>
            <person name="White J."/>
            <person name="Sykes S."/>
            <person name="Heiman D."/>
            <person name="Young S."/>
            <person name="Zeng Q."/>
            <person name="Abouelleil A."/>
            <person name="Aftuck L."/>
            <person name="Bessette D."/>
            <person name="Brown A."/>
            <person name="FitzGerald M."/>
            <person name="Lui A."/>
            <person name="Macdonald J.P."/>
            <person name="Priest M."/>
            <person name="Orbach M.J."/>
            <person name="Galgiani J.N."/>
            <person name="Kirkland T.N."/>
            <person name="Cole G.T."/>
            <person name="Birren B.W."/>
            <person name="Henn M.R."/>
            <person name="Taylor J.W."/>
            <person name="Rounsley S.D."/>
        </authorList>
    </citation>
    <scope>NUCLEOTIDE SEQUENCE [LARGE SCALE GENOMIC DNA]</scope>
    <source>
        <strain evidence="19">RMSCC 3488</strain>
    </source>
</reference>
<evidence type="ECO:0000256" key="10">
    <source>
        <dbReference type="ARBA" id="ARBA00047646"/>
    </source>
</evidence>
<dbReference type="InterPro" id="IPR003439">
    <property type="entry name" value="ABC_transporter-like_ATP-bd"/>
</dbReference>
<dbReference type="PROSITE" id="PS00211">
    <property type="entry name" value="ABC_TRANSPORTER_1"/>
    <property type="match status" value="1"/>
</dbReference>
<dbReference type="InterPro" id="IPR034001">
    <property type="entry name" value="ABCG_PDR_1"/>
</dbReference>
<name>A0A0J6I3R2_COCPO</name>
<reference evidence="18 19" key="1">
    <citation type="submission" date="2007-06" db="EMBL/GenBank/DDBJ databases">
        <title>The Genome Sequence of Coccidioides posadasii RMSCC_3488.</title>
        <authorList>
            <consortium name="Coccidioides Genome Resources Consortium"/>
            <consortium name="The Broad Institute Genome Sequencing Platform"/>
            <person name="Henn M.R."/>
            <person name="Sykes S."/>
            <person name="Young S."/>
            <person name="Jaffe D."/>
            <person name="Berlin A."/>
            <person name="Alvarez P."/>
            <person name="Butler J."/>
            <person name="Gnerre S."/>
            <person name="Grabherr M."/>
            <person name="Mauceli E."/>
            <person name="Brockman W."/>
            <person name="Kodira C."/>
            <person name="Alvarado L."/>
            <person name="Zeng Q."/>
            <person name="Crawford M."/>
            <person name="Antoine C."/>
            <person name="Devon K."/>
            <person name="Galgiani J."/>
            <person name="Orsborn K."/>
            <person name="Lewis M.L."/>
            <person name="Nusbaum C."/>
            <person name="Galagan J."/>
            <person name="Birren B."/>
        </authorList>
    </citation>
    <scope>NUCLEOTIDE SEQUENCE [LARGE SCALE GENOMIC DNA]</scope>
    <source>
        <strain evidence="18 19">RMSCC 3488</strain>
    </source>
</reference>
<evidence type="ECO:0000256" key="4">
    <source>
        <dbReference type="ARBA" id="ARBA00022475"/>
    </source>
</evidence>
<evidence type="ECO:0000259" key="17">
    <source>
        <dbReference type="PROSITE" id="PS50893"/>
    </source>
</evidence>
<comment type="catalytic activity">
    <reaction evidence="11">
        <text>voriconazole(in) + ATP + H2O = voriconazole(out) + ADP + phosphate + H(+)</text>
        <dbReference type="Rhea" id="RHEA:61912"/>
        <dbReference type="ChEBI" id="CHEBI:10023"/>
        <dbReference type="ChEBI" id="CHEBI:15377"/>
        <dbReference type="ChEBI" id="CHEBI:15378"/>
        <dbReference type="ChEBI" id="CHEBI:30616"/>
        <dbReference type="ChEBI" id="CHEBI:43474"/>
        <dbReference type="ChEBI" id="CHEBI:456216"/>
    </reaction>
    <physiologicalReaction direction="left-to-right" evidence="11">
        <dbReference type="Rhea" id="RHEA:61913"/>
    </physiologicalReaction>
</comment>
<evidence type="ECO:0000256" key="8">
    <source>
        <dbReference type="ARBA" id="ARBA00022989"/>
    </source>
</evidence>
<dbReference type="GO" id="GO:0005886">
    <property type="term" value="C:plasma membrane"/>
    <property type="evidence" value="ECO:0007669"/>
    <property type="project" value="UniProtKB-SubCell"/>
</dbReference>
<evidence type="ECO:0000256" key="12">
    <source>
        <dbReference type="ARBA" id="ARBA00047981"/>
    </source>
</evidence>
<evidence type="ECO:0000313" key="18">
    <source>
        <dbReference type="EMBL" id="KMM66012.1"/>
    </source>
</evidence>
<dbReference type="Proteomes" id="UP000054567">
    <property type="component" value="Unassembled WGS sequence"/>
</dbReference>
<dbReference type="Pfam" id="PF06422">
    <property type="entry name" value="PDR_CDR"/>
    <property type="match status" value="2"/>
</dbReference>
<accession>A0A0J6I3R2</accession>
<keyword evidence="9 16" id="KW-0472">Membrane</keyword>
<feature type="region of interest" description="Disordered" evidence="15">
    <location>
        <begin position="99"/>
        <end position="170"/>
    </location>
</feature>
<comment type="catalytic activity">
    <reaction evidence="13">
        <text>(S)-miconazole(in) + ATP + H2O = (S)-miconazole(out) + ADP + phosphate + H(+)</text>
        <dbReference type="Rhea" id="RHEA:61932"/>
        <dbReference type="ChEBI" id="CHEBI:15377"/>
        <dbReference type="ChEBI" id="CHEBI:15378"/>
        <dbReference type="ChEBI" id="CHEBI:30616"/>
        <dbReference type="ChEBI" id="CHEBI:43474"/>
        <dbReference type="ChEBI" id="CHEBI:82897"/>
        <dbReference type="ChEBI" id="CHEBI:456216"/>
    </reaction>
    <physiologicalReaction direction="left-to-right" evidence="13">
        <dbReference type="Rhea" id="RHEA:61933"/>
    </physiologicalReaction>
</comment>
<dbReference type="OrthoDB" id="245989at2759"/>
<feature type="transmembrane region" description="Helical" evidence="16">
    <location>
        <begin position="681"/>
        <end position="704"/>
    </location>
</feature>
<feature type="transmembrane region" description="Helical" evidence="16">
    <location>
        <begin position="716"/>
        <end position="735"/>
    </location>
</feature>
<evidence type="ECO:0000256" key="15">
    <source>
        <dbReference type="SAM" id="MobiDB-lite"/>
    </source>
</evidence>
<dbReference type="InterPro" id="IPR034003">
    <property type="entry name" value="ABCG_PDR_2"/>
</dbReference>
<evidence type="ECO:0000256" key="1">
    <source>
        <dbReference type="ARBA" id="ARBA00004651"/>
    </source>
</evidence>
<keyword evidence="7" id="KW-0067">ATP-binding</keyword>
<dbReference type="EMBL" id="DS268109">
    <property type="protein sequence ID" value="KMM66012.1"/>
    <property type="molecule type" value="Genomic_DNA"/>
</dbReference>
<keyword evidence="14" id="KW-0175">Coiled coil</keyword>
<feature type="coiled-coil region" evidence="14">
    <location>
        <begin position="1208"/>
        <end position="1235"/>
    </location>
</feature>
<feature type="transmembrane region" description="Helical" evidence="16">
    <location>
        <begin position="1271"/>
        <end position="1292"/>
    </location>
</feature>
<evidence type="ECO:0000256" key="6">
    <source>
        <dbReference type="ARBA" id="ARBA00022741"/>
    </source>
</evidence>
<feature type="transmembrane region" description="Helical" evidence="16">
    <location>
        <begin position="747"/>
        <end position="766"/>
    </location>
</feature>
<evidence type="ECO:0000256" key="11">
    <source>
        <dbReference type="ARBA" id="ARBA00047823"/>
    </source>
</evidence>
<feature type="transmembrane region" description="Helical" evidence="16">
    <location>
        <begin position="1415"/>
        <end position="1434"/>
    </location>
</feature>
<dbReference type="InterPro" id="IPR010929">
    <property type="entry name" value="PDR_CDR_ABC"/>
</dbReference>
<feature type="transmembrane region" description="Helical" evidence="16">
    <location>
        <begin position="847"/>
        <end position="868"/>
    </location>
</feature>
<keyword evidence="6" id="KW-0547">Nucleotide-binding</keyword>
<organism evidence="18 19">
    <name type="scientific">Coccidioides posadasii RMSCC 3488</name>
    <dbReference type="NCBI Taxonomy" id="454284"/>
    <lineage>
        <taxon>Eukaryota</taxon>
        <taxon>Fungi</taxon>
        <taxon>Dikarya</taxon>
        <taxon>Ascomycota</taxon>
        <taxon>Pezizomycotina</taxon>
        <taxon>Eurotiomycetes</taxon>
        <taxon>Eurotiomycetidae</taxon>
        <taxon>Onygenales</taxon>
        <taxon>Onygenaceae</taxon>
        <taxon>Coccidioides</taxon>
    </lineage>
</organism>
<dbReference type="GO" id="GO:0016887">
    <property type="term" value="F:ATP hydrolysis activity"/>
    <property type="evidence" value="ECO:0007669"/>
    <property type="project" value="InterPro"/>
</dbReference>
<feature type="transmembrane region" description="Helical" evidence="16">
    <location>
        <begin position="1510"/>
        <end position="1529"/>
    </location>
</feature>
<feature type="transmembrane region" description="Helical" evidence="16">
    <location>
        <begin position="1356"/>
        <end position="1379"/>
    </location>
</feature>
<dbReference type="InterPro" id="IPR027417">
    <property type="entry name" value="P-loop_NTPase"/>
</dbReference>
<evidence type="ECO:0000256" key="3">
    <source>
        <dbReference type="ARBA" id="ARBA00022448"/>
    </source>
</evidence>
<sequence length="1581" mass="177443">MVEPYAPGEFSNTTFTSELRFVQRDLGRTLCMTEDQRLNPQKDMERKGRTTGRTTMMTFKGSLNSPNGADMAIGRSKACVLPILPSYFSAMSNNSVASKASAHSAEHDDRRGSPSQTRTDHPEDVTGGDRPTYEAIRTFSSSDSGPDNAQLASALSRSVSHQGGYGGQVERRDTLAGIEIGDPVLDPTKPEFDFYKWARMFMKLMEDDGIKRPRTGVTWKDLNVSGSGAAMHYQNTVLSPIMAPFRLREYFGKKSEKLILRNFNGVLKAGEMLIVLGRPGSGCSTFLKTISGELQGLKKGEGSVVHYNGVPQDIFNKEFRGEATYSAEDEKHFPHLTVGQTLEFAAAARTPSLRVMGVPRKVFSQHITKVVMTIYGLNHTRNTKVGDDYVRGVSGGERKRVSIAEISLAGSQVVCWDNSTRGLDAATALEFTRALKIGSHVGGMTQLLAIYQASQAIYDLFDKAIVLYEGRQIYFGPAKTAKKYFEDMGWFCPQRQTTGDFLTSVTNPQERKPRKGFETKVPRTAQEFEHYWLQSETFKQLQAEIEESDIDHPDLGEILAEQREAHRQAQAKYVPKKSPYTISIFMQLKLCMKRAYQRIWGDKASTIAVIISQVVMSLIIGSIFFGTPNTTNSFFAKGSILFFAILLNGLMSITEINGLYVQRPIVAKHVGFAFYHAYAEALAGLVADIPIKFIIATVFNIILYFLGGLRREPSQFFIFFLFTFMTMLTMSAIFRTLAAATKTVSQALAFAGVMILAIVIYTGFTIQRSYMHPWFKWISWINPVAYGFESILVNEVHGQRYECAVPVPPYGTGNNFECAVAGAVPGERTVSGDSWVESAYGYSYAHIWRNLGILFGFMFFFYALYLFATEFNLSTLSAAEYLIFQRGYVPKHLTNHYDEEKDASGLQQDVNIRPEESPIEETVHAIPPQKDVFTWRNVVYDISIKGEPRRLLDNVSGWVRPGTLTALMGVSGAGKTTLLDALAQRTTMGVITGDMLVNGKPLDMSFQRKTGYVQQQDLHLETTTVREALRFSAMLRQPKSVSKAEKYAYVEDVIDMLNMRDFSEAVVGNPGEGLNVEQRKLLTIGVELAAKPALLLFLDEPTSGLDSQSSWSIITFLRKLADNGQAVLSTIHQPSAILFQQFDRLLFLAKGGKTVYFGDIGENSRTLLDYFERNGAEPCGSNDNPAEYMLDVVGAGPSGKSEQDWPTIWNESEEARRVQEEIDRINAEKEKDESLQEPTETPREFAMPFTSQVYYVTIRVFQQYWRTPTYIWGKLLLGIMAAVFITLVQQIMPRFVTQRSLFEVRERPSRAYSWQAFLLANVMVEIPYQIFLGVIVWAALYYPVFGVHQSSERQGLFVIFSVQFFIFGSTFAQMVIAGLPDAETAGNIATTLFSLMLTFNGVLQSPRALPGFWVFMWRVSPLTYTVGGLAATVLHERVVRCAENELAVFDPPDGATCGQYLERFFALGAPGRLNNPFATQGCEYCPLSSGDQFLAESEIFWNQRWRNFGIGWGYIGFNVFATVVLYYLFRVRKSSGKTSPKKWLSLAKYYAVTIAYWVRSIFARRSEKTPRGKEHICDKIY</sequence>
<dbReference type="Pfam" id="PF19055">
    <property type="entry name" value="ABC2_membrane_7"/>
    <property type="match status" value="1"/>
</dbReference>
<dbReference type="PANTHER" id="PTHR19241">
    <property type="entry name" value="ATP-BINDING CASSETTE TRANSPORTER"/>
    <property type="match status" value="1"/>
</dbReference>
<feature type="transmembrane region" description="Helical" evidence="16">
    <location>
        <begin position="639"/>
        <end position="660"/>
    </location>
</feature>
<dbReference type="Pfam" id="PF00005">
    <property type="entry name" value="ABC_tran"/>
    <property type="match status" value="2"/>
</dbReference>
<feature type="compositionally biased region" description="Polar residues" evidence="15">
    <location>
        <begin position="138"/>
        <end position="161"/>
    </location>
</feature>
<proteinExistence type="inferred from homology"/>
<reference evidence="19" key="2">
    <citation type="journal article" date="2009" name="Genome Res.">
        <title>Comparative genomic analyses of the human fungal pathogens Coccidioides and their relatives.</title>
        <authorList>
            <person name="Sharpton T.J."/>
            <person name="Stajich J.E."/>
            <person name="Rounsley S.D."/>
            <person name="Gardner M.J."/>
            <person name="Wortman J.R."/>
            <person name="Jordar V.S."/>
            <person name="Maiti R."/>
            <person name="Kodira C.D."/>
            <person name="Neafsey D.E."/>
            <person name="Zeng Q."/>
            <person name="Hung C.-Y."/>
            <person name="McMahan C."/>
            <person name="Muszewska A."/>
            <person name="Grynberg M."/>
            <person name="Mandel M.A."/>
            <person name="Kellner E.M."/>
            <person name="Barker B.M."/>
            <person name="Galgiani J.N."/>
            <person name="Orbach M.J."/>
            <person name="Kirkland T.N."/>
            <person name="Cole G.T."/>
            <person name="Henn M.R."/>
            <person name="Birren B.W."/>
            <person name="Taylor J.W."/>
        </authorList>
    </citation>
    <scope>NUCLEOTIDE SEQUENCE [LARGE SCALE GENOMIC DNA]</scope>
    <source>
        <strain evidence="19">RMSCC 3488</strain>
    </source>
</reference>
<dbReference type="GO" id="GO:0005524">
    <property type="term" value="F:ATP binding"/>
    <property type="evidence" value="ECO:0007669"/>
    <property type="project" value="UniProtKB-KW"/>
</dbReference>
<evidence type="ECO:0000256" key="14">
    <source>
        <dbReference type="SAM" id="Coils"/>
    </source>
</evidence>
<evidence type="ECO:0000256" key="9">
    <source>
        <dbReference type="ARBA" id="ARBA00023136"/>
    </source>
</evidence>